<dbReference type="AlphaFoldDB" id="A0A6H5FVX2"/>
<sequence length="61" mass="7257">MTIFELVCVKMSSDEEFFSSEDGDEFYYCNDKMAASKKYFLQESNFYKQIASFHPRESTQK</sequence>
<feature type="non-terminal residue" evidence="1">
    <location>
        <position position="61"/>
    </location>
</feature>
<keyword evidence="2" id="KW-1185">Reference proteome</keyword>
<dbReference type="Proteomes" id="UP000479000">
    <property type="component" value="Unassembled WGS sequence"/>
</dbReference>
<evidence type="ECO:0000313" key="2">
    <source>
        <dbReference type="Proteomes" id="UP000479000"/>
    </source>
</evidence>
<evidence type="ECO:0000313" key="1">
    <source>
        <dbReference type="EMBL" id="CAA9993401.1"/>
    </source>
</evidence>
<accession>A0A6H5FVX2</accession>
<protein>
    <submittedName>
        <fullName evidence="1">Uncharacterized protein</fullName>
    </submittedName>
</protein>
<reference evidence="1 2" key="1">
    <citation type="submission" date="2020-02" db="EMBL/GenBank/DDBJ databases">
        <authorList>
            <person name="Ferguson B K."/>
        </authorList>
    </citation>
    <scope>NUCLEOTIDE SEQUENCE [LARGE SCALE GENOMIC DNA]</scope>
</reference>
<organism evidence="1 2">
    <name type="scientific">Nesidiocoris tenuis</name>
    <dbReference type="NCBI Taxonomy" id="355587"/>
    <lineage>
        <taxon>Eukaryota</taxon>
        <taxon>Metazoa</taxon>
        <taxon>Ecdysozoa</taxon>
        <taxon>Arthropoda</taxon>
        <taxon>Hexapoda</taxon>
        <taxon>Insecta</taxon>
        <taxon>Pterygota</taxon>
        <taxon>Neoptera</taxon>
        <taxon>Paraneoptera</taxon>
        <taxon>Hemiptera</taxon>
        <taxon>Heteroptera</taxon>
        <taxon>Panheteroptera</taxon>
        <taxon>Cimicomorpha</taxon>
        <taxon>Miridae</taxon>
        <taxon>Dicyphina</taxon>
        <taxon>Nesidiocoris</taxon>
    </lineage>
</organism>
<name>A0A6H5FVX2_9HEMI</name>
<dbReference type="EMBL" id="CADCXU010000405">
    <property type="protein sequence ID" value="CAA9993401.1"/>
    <property type="molecule type" value="Genomic_DNA"/>
</dbReference>
<proteinExistence type="predicted"/>
<gene>
    <name evidence="1" type="ORF">NTEN_LOCUS377</name>
</gene>